<gene>
    <name evidence="5" type="ORF">OSTQU699_LOCUS1637</name>
</gene>
<evidence type="ECO:0000259" key="4">
    <source>
        <dbReference type="Pfam" id="PF04003"/>
    </source>
</evidence>
<feature type="region of interest" description="Disordered" evidence="3">
    <location>
        <begin position="635"/>
        <end position="701"/>
    </location>
</feature>
<comment type="subcellular location">
    <subcellularLocation>
        <location evidence="1">Nucleus</location>
        <location evidence="1">Nucleolus</location>
    </subcellularLocation>
</comment>
<evidence type="ECO:0000256" key="1">
    <source>
        <dbReference type="ARBA" id="ARBA00004604"/>
    </source>
</evidence>
<feature type="region of interest" description="Disordered" evidence="3">
    <location>
        <begin position="374"/>
        <end position="402"/>
    </location>
</feature>
<dbReference type="InterPro" id="IPR007148">
    <property type="entry name" value="SSU_processome_Utp12"/>
</dbReference>
<dbReference type="InterPro" id="IPR001680">
    <property type="entry name" value="WD40_rpt"/>
</dbReference>
<dbReference type="Pfam" id="PF04003">
    <property type="entry name" value="Utp12"/>
    <property type="match status" value="1"/>
</dbReference>
<proteinExistence type="predicted"/>
<evidence type="ECO:0000256" key="3">
    <source>
        <dbReference type="SAM" id="MobiDB-lite"/>
    </source>
</evidence>
<feature type="compositionally biased region" description="Low complexity" evidence="3">
    <location>
        <begin position="423"/>
        <end position="437"/>
    </location>
</feature>
<feature type="compositionally biased region" description="Acidic residues" evidence="3">
    <location>
        <begin position="651"/>
        <end position="665"/>
    </location>
</feature>
<evidence type="ECO:0000313" key="6">
    <source>
        <dbReference type="Proteomes" id="UP000708148"/>
    </source>
</evidence>
<evidence type="ECO:0000256" key="2">
    <source>
        <dbReference type="ARBA" id="ARBA00023242"/>
    </source>
</evidence>
<feature type="compositionally biased region" description="Acidic residues" evidence="3">
    <location>
        <begin position="687"/>
        <end position="701"/>
    </location>
</feature>
<dbReference type="SMART" id="SM00320">
    <property type="entry name" value="WD40"/>
    <property type="match status" value="3"/>
</dbReference>
<feature type="region of interest" description="Disordered" evidence="3">
    <location>
        <begin position="458"/>
        <end position="477"/>
    </location>
</feature>
<dbReference type="SUPFAM" id="SSF50998">
    <property type="entry name" value="Quinoprotein alcohol dehydrogenase-like"/>
    <property type="match status" value="1"/>
</dbReference>
<evidence type="ECO:0000313" key="5">
    <source>
        <dbReference type="EMBL" id="CAD7696276.1"/>
    </source>
</evidence>
<dbReference type="InterPro" id="IPR015943">
    <property type="entry name" value="WD40/YVTN_repeat-like_dom_sf"/>
</dbReference>
<dbReference type="GO" id="GO:0005730">
    <property type="term" value="C:nucleolus"/>
    <property type="evidence" value="ECO:0007669"/>
    <property type="project" value="UniProtKB-SubCell"/>
</dbReference>
<reference evidence="5" key="1">
    <citation type="submission" date="2020-12" db="EMBL/GenBank/DDBJ databases">
        <authorList>
            <person name="Iha C."/>
        </authorList>
    </citation>
    <scope>NUCLEOTIDE SEQUENCE</scope>
</reference>
<dbReference type="EMBL" id="CAJHUC010000453">
    <property type="protein sequence ID" value="CAD7696276.1"/>
    <property type="molecule type" value="Genomic_DNA"/>
</dbReference>
<dbReference type="AlphaFoldDB" id="A0A8S1INH2"/>
<feature type="compositionally biased region" description="Basic and acidic residues" evidence="3">
    <location>
        <begin position="465"/>
        <end position="477"/>
    </location>
</feature>
<dbReference type="InterPro" id="IPR011047">
    <property type="entry name" value="Quinoprotein_ADH-like_sf"/>
</dbReference>
<dbReference type="PANTHER" id="PTHR45290">
    <property type="entry name" value="OS03G0300300 PROTEIN"/>
    <property type="match status" value="1"/>
</dbReference>
<feature type="region of interest" description="Disordered" evidence="3">
    <location>
        <begin position="423"/>
        <end position="452"/>
    </location>
</feature>
<organism evidence="5 6">
    <name type="scientific">Ostreobium quekettii</name>
    <dbReference type="NCBI Taxonomy" id="121088"/>
    <lineage>
        <taxon>Eukaryota</taxon>
        <taxon>Viridiplantae</taxon>
        <taxon>Chlorophyta</taxon>
        <taxon>core chlorophytes</taxon>
        <taxon>Ulvophyceae</taxon>
        <taxon>TCBD clade</taxon>
        <taxon>Bryopsidales</taxon>
        <taxon>Ostreobineae</taxon>
        <taxon>Ostreobiaceae</taxon>
        <taxon>Ostreobium</taxon>
    </lineage>
</organism>
<sequence>MTAPGPPSDGVLCCFNASGESFAIASADGRLKTFDTSNGRLRFTVVAGAAVASASGGAARPAGGGAADQQTCLAWGHYAVEEEDGRKKRKKRGGGVQHELLFVGTASGTLKAYDTTLGELRWSVANCCEGGVSCIAFSPLGGGAVYCSGPTALVVEVDASSGKINRRLKAGKHPLKCMALVPGSQQILVGSSSLALWDLNEKESRAKFMGHPTPVRTLAFEPSGTFAISAAEGERHLAVWSMPKHPKKKKKLLATHSLPMEHPAGMLDACSTSGSDDADGFSALGLSQSGEVYVWECKVGENDKMEGKLCGKIKVANDDGSSSNSDTILSARIKAGSEGPTVLLVHGNMVKPVFEEQRLQVGGKRPLQISIKPETAGLLLPTPDPHASREGTKDSRKRGREVVVLGPDDASEGLMLGNFQTGRLESLGNEESSGSKLTNASKRRKPLAEGHAAVVDEGVLDVSDQDGRGRENRDDVELTLGERVELLQRRDAGEGQAQGPEKRTRMTADSLSVLLTQAVRSEDKVLLEKCLIAKKGDALVRSTIRELLPSDAATLLWMLVGRLQAKPSRGTNLAMWIRETLIHHAAYLMQAPGVMPVLTTLYQCIEARLALFSPMLSLQGRLDLTLGQMKLKERSEEQRQQLATKPMVMYEESESEEEPEVEEVNIEAVDHQDADSEDGSEASLGDGSEESQDSGESEQGI</sequence>
<dbReference type="Gene3D" id="2.130.10.10">
    <property type="entry name" value="YVTN repeat-like/Quinoprotein amine dehydrogenase"/>
    <property type="match status" value="1"/>
</dbReference>
<dbReference type="Pfam" id="PF00400">
    <property type="entry name" value="WD40"/>
    <property type="match status" value="1"/>
</dbReference>
<dbReference type="OrthoDB" id="30195at2759"/>
<feature type="domain" description="Small-subunit processome Utp12" evidence="4">
    <location>
        <begin position="523"/>
        <end position="625"/>
    </location>
</feature>
<keyword evidence="6" id="KW-1185">Reference proteome</keyword>
<name>A0A8S1INH2_9CHLO</name>
<dbReference type="Proteomes" id="UP000708148">
    <property type="component" value="Unassembled WGS sequence"/>
</dbReference>
<comment type="caution">
    <text evidence="5">The sequence shown here is derived from an EMBL/GenBank/DDBJ whole genome shotgun (WGS) entry which is preliminary data.</text>
</comment>
<dbReference type="PANTHER" id="PTHR45290:SF1">
    <property type="entry name" value="OS03G0300300 PROTEIN"/>
    <property type="match status" value="1"/>
</dbReference>
<keyword evidence="2" id="KW-0539">Nucleus</keyword>
<protein>
    <recommendedName>
        <fullName evidence="4">Small-subunit processome Utp12 domain-containing protein</fullName>
    </recommendedName>
</protein>
<accession>A0A8S1INH2</accession>